<dbReference type="SUPFAM" id="SSF81383">
    <property type="entry name" value="F-box domain"/>
    <property type="match status" value="1"/>
</dbReference>
<reference evidence="2 3" key="1">
    <citation type="submission" date="2019-12" db="EMBL/GenBank/DDBJ databases">
        <authorList>
            <person name="Alioto T."/>
            <person name="Alioto T."/>
            <person name="Gomez Garrido J."/>
        </authorList>
    </citation>
    <scope>NUCLEOTIDE SEQUENCE [LARGE SCALE GENOMIC DNA]</scope>
</reference>
<dbReference type="SUPFAM" id="SSF50965">
    <property type="entry name" value="Galactose oxidase, central domain"/>
    <property type="match status" value="1"/>
</dbReference>
<dbReference type="CDD" id="cd22157">
    <property type="entry name" value="F-box_AtFBW1-like"/>
    <property type="match status" value="1"/>
</dbReference>
<dbReference type="Pfam" id="PF08268">
    <property type="entry name" value="FBA_3"/>
    <property type="match status" value="1"/>
</dbReference>
<dbReference type="Proteomes" id="UP000594638">
    <property type="component" value="Unassembled WGS sequence"/>
</dbReference>
<dbReference type="Pfam" id="PF00646">
    <property type="entry name" value="F-box"/>
    <property type="match status" value="1"/>
</dbReference>
<dbReference type="EMBL" id="CACTIH010007474">
    <property type="protein sequence ID" value="CAA3014229.1"/>
    <property type="molecule type" value="Genomic_DNA"/>
</dbReference>
<dbReference type="InterPro" id="IPR001810">
    <property type="entry name" value="F-box_dom"/>
</dbReference>
<organism evidence="2 3">
    <name type="scientific">Olea europaea subsp. europaea</name>
    <dbReference type="NCBI Taxonomy" id="158383"/>
    <lineage>
        <taxon>Eukaryota</taxon>
        <taxon>Viridiplantae</taxon>
        <taxon>Streptophyta</taxon>
        <taxon>Embryophyta</taxon>
        <taxon>Tracheophyta</taxon>
        <taxon>Spermatophyta</taxon>
        <taxon>Magnoliopsida</taxon>
        <taxon>eudicotyledons</taxon>
        <taxon>Gunneridae</taxon>
        <taxon>Pentapetalae</taxon>
        <taxon>asterids</taxon>
        <taxon>lamiids</taxon>
        <taxon>Lamiales</taxon>
        <taxon>Oleaceae</taxon>
        <taxon>Oleeae</taxon>
        <taxon>Olea</taxon>
    </lineage>
</organism>
<protein>
    <submittedName>
        <fullName evidence="2">F-box kelch-repeat At3g06240-like</fullName>
    </submittedName>
</protein>
<dbReference type="AlphaFoldDB" id="A0A8S0U5C0"/>
<dbReference type="InterPro" id="IPR050796">
    <property type="entry name" value="SCF_F-box_component"/>
</dbReference>
<dbReference type="InterPro" id="IPR017451">
    <property type="entry name" value="F-box-assoc_interact_dom"/>
</dbReference>
<proteinExistence type="predicted"/>
<name>A0A8S0U5C0_OLEEU</name>
<dbReference type="InterPro" id="IPR013187">
    <property type="entry name" value="F-box-assoc_dom_typ3"/>
</dbReference>
<sequence length="382" mass="43662">MSLTRNPSKSCFPEQVMVEILSRLPVKSLLRFRCVCTHWRTLISSPFFVSLNLSCSISNHTRHSILVHDTCKYPPLSFVPFTFSPIQNLDSMLYKNYCFDQEVMYAGSINGLLCLIGSTPDIISIWNPSTRLFKTIPPGKYRGPSSVSCGFGWDPVANDYKVVRIGSKCEDGKSWAEVWSANLESWREINVDGNFIPLRRVSDVTLKGFAHWIVRDGNNMKPLVASFDMSTEILQLVPLPELLLQMVPITAILVGERGSFCMNWKETFALAGLVMPEPKKIYQVWTMENDSVRKELWSKKFTFELDVEFYRLLCSVNGKFVLVRRGEVILYDVETRETKTIGILKFNWLVLQADYYVESLVSVKGFTPIGEDAKKMELQELN</sequence>
<evidence type="ECO:0000313" key="2">
    <source>
        <dbReference type="EMBL" id="CAA3014229.1"/>
    </source>
</evidence>
<evidence type="ECO:0000259" key="1">
    <source>
        <dbReference type="PROSITE" id="PS50181"/>
    </source>
</evidence>
<dbReference type="PROSITE" id="PS50181">
    <property type="entry name" value="FBOX"/>
    <property type="match status" value="1"/>
</dbReference>
<evidence type="ECO:0000313" key="3">
    <source>
        <dbReference type="Proteomes" id="UP000594638"/>
    </source>
</evidence>
<feature type="domain" description="F-box" evidence="1">
    <location>
        <begin position="6"/>
        <end position="51"/>
    </location>
</feature>
<dbReference type="Gramene" id="OE9A054374T1">
    <property type="protein sequence ID" value="OE9A054374C1"/>
    <property type="gene ID" value="OE9A054374"/>
</dbReference>
<comment type="caution">
    <text evidence="2">The sequence shown here is derived from an EMBL/GenBank/DDBJ whole genome shotgun (WGS) entry which is preliminary data.</text>
</comment>
<dbReference type="NCBIfam" id="TIGR01640">
    <property type="entry name" value="F_box_assoc_1"/>
    <property type="match status" value="1"/>
</dbReference>
<gene>
    <name evidence="2" type="ORF">OLEA9_A054374</name>
</gene>
<dbReference type="SMART" id="SM00256">
    <property type="entry name" value="FBOX"/>
    <property type="match status" value="1"/>
</dbReference>
<dbReference type="PANTHER" id="PTHR31672:SF13">
    <property type="entry name" value="F-BOX PROTEIN CPR30-LIKE"/>
    <property type="match status" value="1"/>
</dbReference>
<dbReference type="OrthoDB" id="910659at2759"/>
<dbReference type="InterPro" id="IPR036047">
    <property type="entry name" value="F-box-like_dom_sf"/>
</dbReference>
<dbReference type="Gene3D" id="1.20.1280.50">
    <property type="match status" value="1"/>
</dbReference>
<dbReference type="PANTHER" id="PTHR31672">
    <property type="entry name" value="BNACNNG10540D PROTEIN"/>
    <property type="match status" value="1"/>
</dbReference>
<keyword evidence="3" id="KW-1185">Reference proteome</keyword>
<accession>A0A8S0U5C0</accession>
<dbReference type="InterPro" id="IPR011043">
    <property type="entry name" value="Gal_Oxase/kelch_b-propeller"/>
</dbReference>